<comment type="subcellular location">
    <subcellularLocation>
        <location evidence="7">Cytoplasm</location>
    </subcellularLocation>
</comment>
<keyword evidence="7" id="KW-0378">Hydrolase</keyword>
<keyword evidence="7" id="KW-0904">Protein phosphatase</keyword>
<dbReference type="PANTHER" id="PTHR24421">
    <property type="entry name" value="NITRATE/NITRITE SENSOR PROTEIN NARX-RELATED"/>
    <property type="match status" value="1"/>
</dbReference>
<feature type="coiled-coil region" evidence="8">
    <location>
        <begin position="87"/>
        <end position="121"/>
    </location>
</feature>
<dbReference type="PANTHER" id="PTHR24421:SF55">
    <property type="entry name" value="SENSOR HISTIDINE KINASE YDFH"/>
    <property type="match status" value="1"/>
</dbReference>
<dbReference type="EC" id="2.7.13.3" evidence="7"/>
<keyword evidence="6 7" id="KW-0902">Two-component regulatory system</keyword>
<dbReference type="GO" id="GO:0004721">
    <property type="term" value="F:phosphoprotein phosphatase activity"/>
    <property type="evidence" value="ECO:0007669"/>
    <property type="project" value="UniProtKB-UniRule"/>
</dbReference>
<evidence type="ECO:0000256" key="2">
    <source>
        <dbReference type="ARBA" id="ARBA00022679"/>
    </source>
</evidence>
<gene>
    <name evidence="10" type="ORF">HMPREF1015_02073</name>
</gene>
<dbReference type="GO" id="GO:0046983">
    <property type="term" value="F:protein dimerization activity"/>
    <property type="evidence" value="ECO:0007669"/>
    <property type="project" value="InterPro"/>
</dbReference>
<evidence type="ECO:0000259" key="9">
    <source>
        <dbReference type="PROSITE" id="PS50109"/>
    </source>
</evidence>
<dbReference type="CDD" id="cd16917">
    <property type="entry name" value="HATPase_UhpB-NarQ-NarX-like"/>
    <property type="match status" value="1"/>
</dbReference>
<comment type="caution">
    <text evidence="10">The sequence shown here is derived from an EMBL/GenBank/DDBJ whole genome shotgun (WGS) entry which is preliminary data.</text>
</comment>
<dbReference type="HOGENOM" id="CLU_000445_20_0_9"/>
<comment type="function">
    <text evidence="7">Member of the two-component regulatory system DegS/DegU, which plays an important role in the transition growth phase.</text>
</comment>
<keyword evidence="8" id="KW-0175">Coiled coil</keyword>
<dbReference type="EC" id="3.1.3.-" evidence="7"/>
<organism evidence="10 11">
    <name type="scientific">Bacillus smithii 7_3_47FAA</name>
    <dbReference type="NCBI Taxonomy" id="665952"/>
    <lineage>
        <taxon>Bacteria</taxon>
        <taxon>Bacillati</taxon>
        <taxon>Bacillota</taxon>
        <taxon>Bacilli</taxon>
        <taxon>Bacillales</taxon>
        <taxon>Bacillaceae</taxon>
        <taxon>Bacillus</taxon>
    </lineage>
</organism>
<dbReference type="InterPro" id="IPR008595">
    <property type="entry name" value="DegS"/>
</dbReference>
<evidence type="ECO:0000256" key="5">
    <source>
        <dbReference type="ARBA" id="ARBA00022840"/>
    </source>
</evidence>
<keyword evidence="7" id="KW-0963">Cytoplasm</keyword>
<dbReference type="Pfam" id="PF05384">
    <property type="entry name" value="DegS"/>
    <property type="match status" value="1"/>
</dbReference>
<dbReference type="GO" id="GO:0000155">
    <property type="term" value="F:phosphorelay sensor kinase activity"/>
    <property type="evidence" value="ECO:0007669"/>
    <property type="project" value="UniProtKB-UniRule"/>
</dbReference>
<keyword evidence="11" id="KW-1185">Reference proteome</keyword>
<dbReference type="InterPro" id="IPR005467">
    <property type="entry name" value="His_kinase_dom"/>
</dbReference>
<evidence type="ECO:0000256" key="4">
    <source>
        <dbReference type="ARBA" id="ARBA00022777"/>
    </source>
</evidence>
<dbReference type="GO" id="GO:0005737">
    <property type="term" value="C:cytoplasm"/>
    <property type="evidence" value="ECO:0007669"/>
    <property type="project" value="UniProtKB-SubCell"/>
</dbReference>
<dbReference type="SUPFAM" id="SSF55874">
    <property type="entry name" value="ATPase domain of HSP90 chaperone/DNA topoisomerase II/histidine kinase"/>
    <property type="match status" value="1"/>
</dbReference>
<dbReference type="Proteomes" id="UP000011747">
    <property type="component" value="Unassembled WGS sequence"/>
</dbReference>
<evidence type="ECO:0000256" key="1">
    <source>
        <dbReference type="ARBA" id="ARBA00000085"/>
    </source>
</evidence>
<evidence type="ECO:0000256" key="8">
    <source>
        <dbReference type="SAM" id="Coils"/>
    </source>
</evidence>
<accession>G9QM15</accession>
<dbReference type="Gene3D" id="3.30.565.10">
    <property type="entry name" value="Histidine kinase-like ATPase, C-terminal domain"/>
    <property type="match status" value="1"/>
</dbReference>
<protein>
    <recommendedName>
        <fullName evidence="7">Signal transduction histidine-protein kinase/phosphatase DegS</fullName>
        <ecNumber evidence="7">2.7.13.3</ecNumber>
        <ecNumber evidence="7">3.1.3.-</ecNumber>
    </recommendedName>
</protein>
<dbReference type="PROSITE" id="PS50109">
    <property type="entry name" value="HIS_KIN"/>
    <property type="match status" value="1"/>
</dbReference>
<dbReference type="PATRIC" id="fig|665952.3.peg.2112"/>
<dbReference type="Gene3D" id="1.20.5.1930">
    <property type="match status" value="1"/>
</dbReference>
<dbReference type="SMART" id="SM00387">
    <property type="entry name" value="HATPase_c"/>
    <property type="match status" value="1"/>
</dbReference>
<dbReference type="InterPro" id="IPR036890">
    <property type="entry name" value="HATPase_C_sf"/>
</dbReference>
<dbReference type="PIRSF" id="PIRSF003169">
    <property type="entry name" value="STHK_DegS"/>
    <property type="match status" value="1"/>
</dbReference>
<reference evidence="10 11" key="1">
    <citation type="submission" date="2011-09" db="EMBL/GenBank/DDBJ databases">
        <title>The Genome Sequence of Bacillus smithii 7_3_47FAA.</title>
        <authorList>
            <consortium name="The Broad Institute Genome Sequencing Platform"/>
            <person name="Earl A."/>
            <person name="Ward D."/>
            <person name="Feldgarden M."/>
            <person name="Gevers D."/>
            <person name="Daigneault M."/>
            <person name="Strauss J."/>
            <person name="Allen-Vercoe E."/>
            <person name="Young S.K."/>
            <person name="Zeng Q."/>
            <person name="Gargeya S."/>
            <person name="Fitzgerald M."/>
            <person name="Haas B."/>
            <person name="Abouelleil A."/>
            <person name="Alvarado L."/>
            <person name="Arachchi H.M."/>
            <person name="Berlin A."/>
            <person name="Brown A."/>
            <person name="Chapman S.B."/>
            <person name="Chen Z."/>
            <person name="Dunbar C."/>
            <person name="Freedman E."/>
            <person name="Gearin G."/>
            <person name="Goldberg J."/>
            <person name="Griggs A."/>
            <person name="Gujja S."/>
            <person name="Heiman D."/>
            <person name="Howarth C."/>
            <person name="Larson L."/>
            <person name="Lui A."/>
            <person name="MacDonald P.J.P."/>
            <person name="Montmayeur A."/>
            <person name="Murphy C."/>
            <person name="Neiman D."/>
            <person name="Pearson M."/>
            <person name="Priest M."/>
            <person name="Roberts A."/>
            <person name="Saif S."/>
            <person name="Shea T."/>
            <person name="Shenoy N."/>
            <person name="Sisk P."/>
            <person name="Stolte C."/>
            <person name="Sykes S."/>
            <person name="Wortman J."/>
            <person name="Nusbaum C."/>
            <person name="Birren B."/>
        </authorList>
    </citation>
    <scope>NUCLEOTIDE SEQUENCE [LARGE SCALE GENOMIC DNA]</scope>
    <source>
        <strain evidence="10 11">7_3_47FAA</strain>
    </source>
</reference>
<dbReference type="InterPro" id="IPR003594">
    <property type="entry name" value="HATPase_dom"/>
</dbReference>
<evidence type="ECO:0000256" key="6">
    <source>
        <dbReference type="ARBA" id="ARBA00023012"/>
    </source>
</evidence>
<evidence type="ECO:0000313" key="10">
    <source>
        <dbReference type="EMBL" id="EHL77342.1"/>
    </source>
</evidence>
<dbReference type="Pfam" id="PF02518">
    <property type="entry name" value="HATPase_c"/>
    <property type="match status" value="1"/>
</dbReference>
<evidence type="ECO:0000256" key="7">
    <source>
        <dbReference type="PIRNR" id="PIRNR003169"/>
    </source>
</evidence>
<name>G9QM15_9BACI</name>
<evidence type="ECO:0000256" key="3">
    <source>
        <dbReference type="ARBA" id="ARBA00022741"/>
    </source>
</evidence>
<dbReference type="Pfam" id="PF07730">
    <property type="entry name" value="HisKA_3"/>
    <property type="match status" value="1"/>
</dbReference>
<keyword evidence="4 7" id="KW-0418">Kinase</keyword>
<dbReference type="InterPro" id="IPR050482">
    <property type="entry name" value="Sensor_HK_TwoCompSys"/>
</dbReference>
<proteinExistence type="predicted"/>
<feature type="domain" description="Histidine kinase" evidence="9">
    <location>
        <begin position="166"/>
        <end position="367"/>
    </location>
</feature>
<dbReference type="AlphaFoldDB" id="G9QM15"/>
<comment type="catalytic activity">
    <reaction evidence="1 7">
        <text>ATP + protein L-histidine = ADP + protein N-phospho-L-histidine.</text>
        <dbReference type="EC" id="2.7.13.3"/>
    </reaction>
</comment>
<sequence>MISTVNQSKNEIFEIGERCRQDLESGLMELKAIKDEVKQALQQEEELDYQTKQARRRLSEVSKFFHTYSEKDIRKAYQYAHDLQTKLILTKQKAKQLMERRDDLERRLKNLKNTIERADNLVAQISVVLKYLTSDMKQIGQALEDAKLKQEFGLRILEAQEEEKKRLSREIHDGPAQMMANVLMRSDLIEKVYKERGVEEALVEIRNLKNMVRSALYEVRRIIYDLRPMALDDLGLVPALNKFLSTLEEYNRSIQRNTTIRFRNIGLEVRLPSKLEIALFRLIQESVQNALKHSNASEIVVKLEIGKEKVLAVIKDNGQGFDIHKRKSNSFGILGMKERMELLEGELNIDSKPGKGTVVRLSVPIHVHGKGLSYTLSKTFEKNL</sequence>
<keyword evidence="2 7" id="KW-0808">Transferase</keyword>
<dbReference type="GO" id="GO:0005524">
    <property type="term" value="F:ATP binding"/>
    <property type="evidence" value="ECO:0007669"/>
    <property type="project" value="UniProtKB-UniRule"/>
</dbReference>
<dbReference type="GO" id="GO:0016020">
    <property type="term" value="C:membrane"/>
    <property type="evidence" value="ECO:0007669"/>
    <property type="project" value="InterPro"/>
</dbReference>
<feature type="coiled-coil region" evidence="8">
    <location>
        <begin position="20"/>
        <end position="50"/>
    </location>
</feature>
<keyword evidence="3 7" id="KW-0547">Nucleotide-binding</keyword>
<dbReference type="InterPro" id="IPR016381">
    <property type="entry name" value="Sig_transdc_His_kinase_DegS"/>
</dbReference>
<evidence type="ECO:0000313" key="11">
    <source>
        <dbReference type="Proteomes" id="UP000011747"/>
    </source>
</evidence>
<keyword evidence="5 7" id="KW-0067">ATP-binding</keyword>
<dbReference type="EMBL" id="ACWF01000114">
    <property type="protein sequence ID" value="EHL77342.1"/>
    <property type="molecule type" value="Genomic_DNA"/>
</dbReference>
<dbReference type="InterPro" id="IPR011712">
    <property type="entry name" value="Sig_transdc_His_kin_sub3_dim/P"/>
</dbReference>